<dbReference type="PANTHER" id="PTHR41247">
    <property type="entry name" value="HTH-TYPE TRANSCRIPTIONAL REPRESSOR YCNK"/>
    <property type="match status" value="1"/>
</dbReference>
<dbReference type="Pfam" id="PF05573">
    <property type="entry name" value="NosL"/>
    <property type="match status" value="1"/>
</dbReference>
<protein>
    <submittedName>
        <fullName evidence="3">NosL protein</fullName>
    </submittedName>
</protein>
<evidence type="ECO:0000313" key="4">
    <source>
        <dbReference type="Proteomes" id="UP000031982"/>
    </source>
</evidence>
<dbReference type="InterPro" id="IPR008719">
    <property type="entry name" value="N2O_reductase_NosL"/>
</dbReference>
<evidence type="ECO:0000256" key="1">
    <source>
        <dbReference type="SAM" id="MobiDB-lite"/>
    </source>
</evidence>
<keyword evidence="4" id="KW-1185">Reference proteome</keyword>
<dbReference type="SUPFAM" id="SSF160387">
    <property type="entry name" value="NosL/MerB-like"/>
    <property type="match status" value="1"/>
</dbReference>
<dbReference type="PROSITE" id="PS51257">
    <property type="entry name" value="PROKAR_LIPOPROTEIN"/>
    <property type="match status" value="1"/>
</dbReference>
<feature type="compositionally biased region" description="Basic and acidic residues" evidence="1">
    <location>
        <begin position="49"/>
        <end position="61"/>
    </location>
</feature>
<feature type="compositionally biased region" description="Low complexity" evidence="1">
    <location>
        <begin position="34"/>
        <end position="48"/>
    </location>
</feature>
<dbReference type="EMBL" id="JXLP01000004">
    <property type="protein sequence ID" value="KIL79137.1"/>
    <property type="molecule type" value="Genomic_DNA"/>
</dbReference>
<dbReference type="RefSeq" id="WP_041095856.1">
    <property type="nucleotide sequence ID" value="NZ_JARTHD010000075.1"/>
</dbReference>
<feature type="signal peptide" evidence="2">
    <location>
        <begin position="1"/>
        <end position="25"/>
    </location>
</feature>
<comment type="caution">
    <text evidence="3">The sequence shown here is derived from an EMBL/GenBank/DDBJ whole genome shotgun (WGS) entry which is preliminary data.</text>
</comment>
<keyword evidence="2" id="KW-0732">Signal</keyword>
<gene>
    <name evidence="3" type="ORF">SD77_3557</name>
</gene>
<name>A0ABR5AWK4_BACBA</name>
<organism evidence="3 4">
    <name type="scientific">Bacillus badius</name>
    <dbReference type="NCBI Taxonomy" id="1455"/>
    <lineage>
        <taxon>Bacteria</taxon>
        <taxon>Bacillati</taxon>
        <taxon>Bacillota</taxon>
        <taxon>Bacilli</taxon>
        <taxon>Bacillales</taxon>
        <taxon>Bacillaceae</taxon>
        <taxon>Pseudobacillus</taxon>
    </lineage>
</organism>
<evidence type="ECO:0000313" key="3">
    <source>
        <dbReference type="EMBL" id="KIL79137.1"/>
    </source>
</evidence>
<dbReference type="PANTHER" id="PTHR41247:SF1">
    <property type="entry name" value="HTH-TYPE TRANSCRIPTIONAL REPRESSOR YCNK"/>
    <property type="match status" value="1"/>
</dbReference>
<feature type="region of interest" description="Disordered" evidence="1">
    <location>
        <begin position="28"/>
        <end position="61"/>
    </location>
</feature>
<proteinExistence type="predicted"/>
<dbReference type="Proteomes" id="UP000031982">
    <property type="component" value="Unassembled WGS sequence"/>
</dbReference>
<feature type="chain" id="PRO_5045163937" evidence="2">
    <location>
        <begin position="26"/>
        <end position="214"/>
    </location>
</feature>
<sequence length="214" mass="24133">MKKWMYVISAAAALSLAACSGGEKAEETEKATAKKAQTETAQADQTAKGQEHKHENGEPHDQTTCAFCEMKVYMMDEEMGQFTAKATSEDGETLFFDDVGCMLNYERKTEKPAKERFVRDFNSLEWIPFEQAKIQKTDVKTPMNYGYAFFKDEASEQEFTKAHAEAKPASAEDIDAIAKERYMKKMKMSEEKMDHDGQGHGHEESEHGEDGHSS</sequence>
<reference evidence="3 4" key="1">
    <citation type="submission" date="2015-01" db="EMBL/GenBank/DDBJ databases">
        <title>Genome Assembly of Bacillus badius MTCC 1458.</title>
        <authorList>
            <person name="Verma A."/>
            <person name="Khatri I."/>
            <person name="Mual P."/>
            <person name="Subramanian S."/>
            <person name="Krishnamurthi S."/>
        </authorList>
    </citation>
    <scope>NUCLEOTIDE SEQUENCE [LARGE SCALE GENOMIC DNA]</scope>
    <source>
        <strain evidence="3 4">MTCC 1458</strain>
    </source>
</reference>
<feature type="region of interest" description="Disordered" evidence="1">
    <location>
        <begin position="186"/>
        <end position="214"/>
    </location>
</feature>
<accession>A0ABR5AWK4</accession>
<evidence type="ECO:0000256" key="2">
    <source>
        <dbReference type="SAM" id="SignalP"/>
    </source>
</evidence>